<dbReference type="EMBL" id="NPDT01000001">
    <property type="protein sequence ID" value="PJZ67184.1"/>
    <property type="molecule type" value="Genomic_DNA"/>
</dbReference>
<sequence>MNFYLGIPVIRLGAILCLINLLSCNNAKEIALDASKPLGMLIDQNISTNLAGGGGGSTSFSLQYDSSTTLGEGVVTDIALSLSANPGSPGAIYDFTILSGPSSAVLQITTLNFPDTVSINLPVQIGSDDDCLNHDLKIQATRRSDSANEEILVKVVDSDYCMFVARNWSRKDPAASNPSGYTGDFKSLHPSAPNGITAADLECGTEKDFKFPEYSGDGTKYKAMLASYSPSRSLNWGWAPMAANRRYVAKWEVSGYWKPVFLSNSSLPPKNFGLSETLTNSASDYGAAYWTGMSTTWHYMGGNTCESTSTFNSWESAEPGVSGSKGQTGTTNSGAISGINGDCSTMANLICVESTK</sequence>
<dbReference type="AlphaFoldDB" id="A0A2M9ZFM0"/>
<dbReference type="RefSeq" id="WP_100757716.1">
    <property type="nucleotide sequence ID" value="NZ_NPDT01000001.1"/>
</dbReference>
<proteinExistence type="predicted"/>
<accession>A0A2M9ZFM0</accession>
<dbReference type="Gene3D" id="3.10.100.10">
    <property type="entry name" value="Mannose-Binding Protein A, subunit A"/>
    <property type="match status" value="1"/>
</dbReference>
<dbReference type="InterPro" id="IPR016187">
    <property type="entry name" value="CTDL_fold"/>
</dbReference>
<comment type="caution">
    <text evidence="1">The sequence shown here is derived from an EMBL/GenBank/DDBJ whole genome shotgun (WGS) entry which is preliminary data.</text>
</comment>
<dbReference type="Proteomes" id="UP000231912">
    <property type="component" value="Unassembled WGS sequence"/>
</dbReference>
<evidence type="ECO:0000313" key="1">
    <source>
        <dbReference type="EMBL" id="PJZ67184.1"/>
    </source>
</evidence>
<evidence type="ECO:0000313" key="2">
    <source>
        <dbReference type="Proteomes" id="UP000231912"/>
    </source>
</evidence>
<evidence type="ECO:0008006" key="3">
    <source>
        <dbReference type="Google" id="ProtNLM"/>
    </source>
</evidence>
<protein>
    <recommendedName>
        <fullName evidence="3">DUF1554 domain-containing protein</fullName>
    </recommendedName>
</protein>
<gene>
    <name evidence="1" type="ORF">CH371_03735</name>
</gene>
<organism evidence="1 2">
    <name type="scientific">Leptospira wolffii</name>
    <dbReference type="NCBI Taxonomy" id="409998"/>
    <lineage>
        <taxon>Bacteria</taxon>
        <taxon>Pseudomonadati</taxon>
        <taxon>Spirochaetota</taxon>
        <taxon>Spirochaetia</taxon>
        <taxon>Leptospirales</taxon>
        <taxon>Leptospiraceae</taxon>
        <taxon>Leptospira</taxon>
    </lineage>
</organism>
<reference evidence="1 2" key="1">
    <citation type="submission" date="2017-07" db="EMBL/GenBank/DDBJ databases">
        <title>Leptospira spp. isolated from tropical soils.</title>
        <authorList>
            <person name="Thibeaux R."/>
            <person name="Iraola G."/>
            <person name="Ferres I."/>
            <person name="Bierque E."/>
            <person name="Girault D."/>
            <person name="Soupe-Gilbert M.-E."/>
            <person name="Picardeau M."/>
            <person name="Goarant C."/>
        </authorList>
    </citation>
    <scope>NUCLEOTIDE SEQUENCE [LARGE SCALE GENOMIC DNA]</scope>
    <source>
        <strain evidence="1 2">FH2-C-A2</strain>
    </source>
</reference>
<dbReference type="SUPFAM" id="SSF56436">
    <property type="entry name" value="C-type lectin-like"/>
    <property type="match status" value="1"/>
</dbReference>
<name>A0A2M9ZFM0_9LEPT</name>
<dbReference type="InterPro" id="IPR016186">
    <property type="entry name" value="C-type_lectin-like/link_sf"/>
</dbReference>